<dbReference type="Pfam" id="PF14278">
    <property type="entry name" value="TetR_C_8"/>
    <property type="match status" value="1"/>
</dbReference>
<dbReference type="Gene3D" id="1.10.357.10">
    <property type="entry name" value="Tetracycline Repressor, domain 2"/>
    <property type="match status" value="1"/>
</dbReference>
<accession>A0AAP4A2P0</accession>
<evidence type="ECO:0000259" key="3">
    <source>
        <dbReference type="PROSITE" id="PS50977"/>
    </source>
</evidence>
<dbReference type="InterPro" id="IPR050624">
    <property type="entry name" value="HTH-type_Tx_Regulator"/>
</dbReference>
<protein>
    <submittedName>
        <fullName evidence="4">TetR/AcrR family transcriptional regulator C-terminal domain-containing protein</fullName>
    </submittedName>
</protein>
<dbReference type="AlphaFoldDB" id="A0AAP4A2P0"/>
<evidence type="ECO:0000256" key="2">
    <source>
        <dbReference type="PROSITE-ProRule" id="PRU00335"/>
    </source>
</evidence>
<evidence type="ECO:0000313" key="4">
    <source>
        <dbReference type="EMBL" id="MDH2333804.1"/>
    </source>
</evidence>
<feature type="DNA-binding region" description="H-T-H motif" evidence="2">
    <location>
        <begin position="28"/>
        <end position="47"/>
    </location>
</feature>
<dbReference type="Pfam" id="PF00440">
    <property type="entry name" value="TetR_N"/>
    <property type="match status" value="1"/>
</dbReference>
<dbReference type="InterPro" id="IPR009057">
    <property type="entry name" value="Homeodomain-like_sf"/>
</dbReference>
<dbReference type="EMBL" id="JARVWT010000013">
    <property type="protein sequence ID" value="MDH2333804.1"/>
    <property type="molecule type" value="Genomic_DNA"/>
</dbReference>
<proteinExistence type="predicted"/>
<feature type="domain" description="HTH tetR-type" evidence="3">
    <location>
        <begin position="5"/>
        <end position="65"/>
    </location>
</feature>
<dbReference type="RefSeq" id="WP_023989688.1">
    <property type="nucleotide sequence ID" value="NZ_CP011420.1"/>
</dbReference>
<comment type="caution">
    <text evidence="4">The sequence shown here is derived from an EMBL/GenBank/DDBJ whole genome shotgun (WGS) entry which is preliminary data.</text>
</comment>
<dbReference type="GO" id="GO:0003677">
    <property type="term" value="F:DNA binding"/>
    <property type="evidence" value="ECO:0007669"/>
    <property type="project" value="UniProtKB-UniRule"/>
</dbReference>
<name>A0AAP4A2P0_PAEPO</name>
<gene>
    <name evidence="4" type="ORF">QDS18_23325</name>
</gene>
<dbReference type="PROSITE" id="PS50977">
    <property type="entry name" value="HTH_TETR_2"/>
    <property type="match status" value="1"/>
</dbReference>
<dbReference type="Proteomes" id="UP001229409">
    <property type="component" value="Unassembled WGS sequence"/>
</dbReference>
<keyword evidence="1 2" id="KW-0238">DNA-binding</keyword>
<dbReference type="PANTHER" id="PTHR43479:SF7">
    <property type="entry name" value="TETR-FAMILY TRANSCRIPTIONAL REGULATOR"/>
    <property type="match status" value="1"/>
</dbReference>
<dbReference type="InterPro" id="IPR039532">
    <property type="entry name" value="TetR_C_Firmicutes"/>
</dbReference>
<dbReference type="PANTHER" id="PTHR43479">
    <property type="entry name" value="ACREF/ENVCD OPERON REPRESSOR-RELATED"/>
    <property type="match status" value="1"/>
</dbReference>
<evidence type="ECO:0000256" key="1">
    <source>
        <dbReference type="ARBA" id="ARBA00023125"/>
    </source>
</evidence>
<dbReference type="SUPFAM" id="SSF46689">
    <property type="entry name" value="Homeodomain-like"/>
    <property type="match status" value="1"/>
</dbReference>
<dbReference type="InterPro" id="IPR001647">
    <property type="entry name" value="HTH_TetR"/>
</dbReference>
<reference evidence="4" key="1">
    <citation type="submission" date="2023-04" db="EMBL/GenBank/DDBJ databases">
        <title>Uncovering the Secrets of Slow-Growing Bacteria in Tropical Savanna Soil through Cultivation and Genomic Analysis.</title>
        <authorList>
            <person name="Goncalves O.S."/>
            <person name="Santana M.F."/>
        </authorList>
    </citation>
    <scope>NUCLEOTIDE SEQUENCE</scope>
    <source>
        <strain evidence="4">ANTI</strain>
    </source>
</reference>
<organism evidence="4 5">
    <name type="scientific">Paenibacillus polymyxa</name>
    <name type="common">Bacillus polymyxa</name>
    <dbReference type="NCBI Taxonomy" id="1406"/>
    <lineage>
        <taxon>Bacteria</taxon>
        <taxon>Bacillati</taxon>
        <taxon>Bacillota</taxon>
        <taxon>Bacilli</taxon>
        <taxon>Bacillales</taxon>
        <taxon>Paenibacillaceae</taxon>
        <taxon>Paenibacillus</taxon>
    </lineage>
</organism>
<evidence type="ECO:0000313" key="5">
    <source>
        <dbReference type="Proteomes" id="UP001229409"/>
    </source>
</evidence>
<sequence length="184" mass="21699">MIRKTTPKELLAESLIDLAKIHPIQSITVTDITDNCQVSRQMFYYHFSSKYDLISWIYSDKADKIIEQYIEKEPWGRVAGRIVEFIKEDYIYFKKAFDDNTHLSFYNNIFNYTVECHTNYILKKTNRTSLPPDILFAIRFNAYGGVNVTKDWLENGMKESPEQLGELIFSAMPLPIKKYFHLDE</sequence>